<dbReference type="Pfam" id="PF00031">
    <property type="entry name" value="Cystatin"/>
    <property type="match status" value="2"/>
</dbReference>
<organism evidence="9 10">
    <name type="scientific">Characodon lateralis</name>
    <dbReference type="NCBI Taxonomy" id="208331"/>
    <lineage>
        <taxon>Eukaryota</taxon>
        <taxon>Metazoa</taxon>
        <taxon>Chordata</taxon>
        <taxon>Craniata</taxon>
        <taxon>Vertebrata</taxon>
        <taxon>Euteleostomi</taxon>
        <taxon>Actinopterygii</taxon>
        <taxon>Neopterygii</taxon>
        <taxon>Teleostei</taxon>
        <taxon>Neoteleostei</taxon>
        <taxon>Acanthomorphata</taxon>
        <taxon>Ovalentaria</taxon>
        <taxon>Atherinomorphae</taxon>
        <taxon>Cyprinodontiformes</taxon>
        <taxon>Goodeidae</taxon>
        <taxon>Characodon</taxon>
    </lineage>
</organism>
<accession>A0ABU7DME4</accession>
<proteinExistence type="predicted"/>
<comment type="caution">
    <text evidence="9">The sequence shown here is derived from an EMBL/GenBank/DDBJ whole genome shotgun (WGS) entry which is preliminary data.</text>
</comment>
<dbReference type="PANTHER" id="PTHR13814">
    <property type="entry name" value="FETUIN"/>
    <property type="match status" value="1"/>
</dbReference>
<keyword evidence="2" id="KW-0789">Thiol protease inhibitor</keyword>
<evidence type="ECO:0000256" key="5">
    <source>
        <dbReference type="ARBA" id="ARBA00023180"/>
    </source>
</evidence>
<dbReference type="PROSITE" id="PS51647">
    <property type="entry name" value="CYSTATIN_KININOGEN"/>
    <property type="match status" value="2"/>
</dbReference>
<evidence type="ECO:0000313" key="10">
    <source>
        <dbReference type="Proteomes" id="UP001352852"/>
    </source>
</evidence>
<feature type="domain" description="Cystatin kininogen-type" evidence="8">
    <location>
        <begin position="79"/>
        <end position="183"/>
    </location>
</feature>
<dbReference type="Proteomes" id="UP001352852">
    <property type="component" value="Unassembled WGS sequence"/>
</dbReference>
<evidence type="ECO:0000256" key="1">
    <source>
        <dbReference type="ARBA" id="ARBA00022690"/>
    </source>
</evidence>
<evidence type="ECO:0000256" key="4">
    <source>
        <dbReference type="ARBA" id="ARBA00023157"/>
    </source>
</evidence>
<evidence type="ECO:0000256" key="7">
    <source>
        <dbReference type="SAM" id="Phobius"/>
    </source>
</evidence>
<evidence type="ECO:0000256" key="3">
    <source>
        <dbReference type="ARBA" id="ARBA00022729"/>
    </source>
</evidence>
<evidence type="ECO:0000259" key="8">
    <source>
        <dbReference type="PROSITE" id="PS51647"/>
    </source>
</evidence>
<keyword evidence="3" id="KW-0732">Signal</keyword>
<gene>
    <name evidence="9" type="ORF">CHARACLAT_024335</name>
</gene>
<dbReference type="SMART" id="SM00043">
    <property type="entry name" value="CY"/>
    <property type="match status" value="2"/>
</dbReference>
<sequence>NPSCSYSCTRGKRGQDFPLRAQQDRQQASTFINSKKAKQSPTYMMRSGVGLFVLGLLCFCSSVFGQGAVEAQRGVLIFCDDPSVQKAVTSALHKFNNRLTTGYKLALFQILSASKAENGSDSVYSLEFTSRRSECPAEGSKPWTDCNYLPTGHRAPISCNATVHMTEKETDTKQVDCMIDSFIISERVPCLGCPEEIAVNSEDLKVPLLASVSKFNTISNSTHLFTLHRVGHATRQVVAGFRYQLRFDMKKTTCAKAEHKDLNDLCLLDEENLELANCNATVDLAPWRFEQPEVQAECEAGPLPSVIRRRPPGWSPLRNLVPAPSPAPAKEESSEEDTTSSKPSASPSVNNHPFHCPSNPWKQFKRVQPQMPAAPTDAKAVPSLKPSVEGALSDTDLLS</sequence>
<evidence type="ECO:0000256" key="6">
    <source>
        <dbReference type="SAM" id="MobiDB-lite"/>
    </source>
</evidence>
<keyword evidence="7" id="KW-0472">Membrane</keyword>
<dbReference type="CDD" id="cd00042">
    <property type="entry name" value="CY"/>
    <property type="match status" value="1"/>
</dbReference>
<dbReference type="InterPro" id="IPR027358">
    <property type="entry name" value="Kininogen-type_cystatin_dom"/>
</dbReference>
<protein>
    <recommendedName>
        <fullName evidence="8">Cystatin kininogen-type domain-containing protein</fullName>
    </recommendedName>
</protein>
<dbReference type="SUPFAM" id="SSF54403">
    <property type="entry name" value="Cystatin/monellin"/>
    <property type="match status" value="2"/>
</dbReference>
<keyword evidence="5" id="KW-0325">Glycoprotein</keyword>
<evidence type="ECO:0000313" key="9">
    <source>
        <dbReference type="EMBL" id="MED6275220.1"/>
    </source>
</evidence>
<dbReference type="InterPro" id="IPR000010">
    <property type="entry name" value="Cystatin_dom"/>
</dbReference>
<dbReference type="InterPro" id="IPR050735">
    <property type="entry name" value="Kininogen_Fetuin_HRG"/>
</dbReference>
<reference evidence="9 10" key="1">
    <citation type="submission" date="2021-06" db="EMBL/GenBank/DDBJ databases">
        <authorList>
            <person name="Palmer J.M."/>
        </authorList>
    </citation>
    <scope>NUCLEOTIDE SEQUENCE [LARGE SCALE GENOMIC DNA]</scope>
    <source>
        <strain evidence="9 10">CL_MEX2019</strain>
        <tissue evidence="9">Muscle</tissue>
    </source>
</reference>
<name>A0ABU7DME4_9TELE</name>
<keyword evidence="7" id="KW-1133">Transmembrane helix</keyword>
<feature type="compositionally biased region" description="Polar residues" evidence="6">
    <location>
        <begin position="342"/>
        <end position="351"/>
    </location>
</feature>
<feature type="non-terminal residue" evidence="9">
    <location>
        <position position="1"/>
    </location>
</feature>
<dbReference type="InterPro" id="IPR046350">
    <property type="entry name" value="Cystatin_sf"/>
</dbReference>
<dbReference type="Gene3D" id="3.10.450.10">
    <property type="match status" value="2"/>
</dbReference>
<keyword evidence="1" id="KW-0646">Protease inhibitor</keyword>
<feature type="region of interest" description="Disordered" evidence="6">
    <location>
        <begin position="311"/>
        <end position="399"/>
    </location>
</feature>
<keyword evidence="10" id="KW-1185">Reference proteome</keyword>
<keyword evidence="7" id="KW-0812">Transmembrane</keyword>
<dbReference type="PANTHER" id="PTHR13814:SF12">
    <property type="entry name" value="KININOGEN-1"/>
    <property type="match status" value="1"/>
</dbReference>
<feature type="transmembrane region" description="Helical" evidence="7">
    <location>
        <begin position="43"/>
        <end position="64"/>
    </location>
</feature>
<feature type="domain" description="Cystatin kininogen-type" evidence="8">
    <location>
        <begin position="199"/>
        <end position="304"/>
    </location>
</feature>
<keyword evidence="4" id="KW-1015">Disulfide bond</keyword>
<dbReference type="EMBL" id="JAHUTJ010027265">
    <property type="protein sequence ID" value="MED6275220.1"/>
    <property type="molecule type" value="Genomic_DNA"/>
</dbReference>
<evidence type="ECO:0000256" key="2">
    <source>
        <dbReference type="ARBA" id="ARBA00022704"/>
    </source>
</evidence>